<dbReference type="Proteomes" id="UP000465361">
    <property type="component" value="Unassembled WGS sequence"/>
</dbReference>
<reference evidence="1 2" key="1">
    <citation type="journal article" date="2019" name="Emerg. Microbes Infect.">
        <title>Comprehensive subspecies identification of 175 nontuberculous mycobacteria species based on 7547 genomic profiles.</title>
        <authorList>
            <person name="Matsumoto Y."/>
            <person name="Kinjo T."/>
            <person name="Motooka D."/>
            <person name="Nabeya D."/>
            <person name="Jung N."/>
            <person name="Uechi K."/>
            <person name="Horii T."/>
            <person name="Iida T."/>
            <person name="Fujita J."/>
            <person name="Nakamura S."/>
        </authorList>
    </citation>
    <scope>NUCLEOTIDE SEQUENCE [LARGE SCALE GENOMIC DNA]</scope>
    <source>
        <strain evidence="1 2">JCM 17322</strain>
    </source>
</reference>
<dbReference type="RefSeq" id="WP_308494698.1">
    <property type="nucleotide sequence ID" value="NZ_BLKW01000002.1"/>
</dbReference>
<dbReference type="AlphaFoldDB" id="A0A7I9XU28"/>
<protein>
    <submittedName>
        <fullName evidence="1">Uncharacterized protein</fullName>
    </submittedName>
</protein>
<organism evidence="1 2">
    <name type="scientific">Mycobacterium botniense</name>
    <dbReference type="NCBI Taxonomy" id="84962"/>
    <lineage>
        <taxon>Bacteria</taxon>
        <taxon>Bacillati</taxon>
        <taxon>Actinomycetota</taxon>
        <taxon>Actinomycetes</taxon>
        <taxon>Mycobacteriales</taxon>
        <taxon>Mycobacteriaceae</taxon>
        <taxon>Mycobacterium</taxon>
    </lineage>
</organism>
<sequence length="54" mass="6112">MAKRQSRATVPTRARCLGGLEEAVIMDRVRERGEVTTVRAVFDDVARGKNILRR</sequence>
<dbReference type="EMBL" id="BLKW01000002">
    <property type="protein sequence ID" value="GFG73513.1"/>
    <property type="molecule type" value="Genomic_DNA"/>
</dbReference>
<comment type="caution">
    <text evidence="1">The sequence shown here is derived from an EMBL/GenBank/DDBJ whole genome shotgun (WGS) entry which is preliminary data.</text>
</comment>
<evidence type="ECO:0000313" key="2">
    <source>
        <dbReference type="Proteomes" id="UP000465361"/>
    </source>
</evidence>
<evidence type="ECO:0000313" key="1">
    <source>
        <dbReference type="EMBL" id="GFG73513.1"/>
    </source>
</evidence>
<keyword evidence="2" id="KW-1185">Reference proteome</keyword>
<accession>A0A7I9XU28</accession>
<proteinExistence type="predicted"/>
<gene>
    <name evidence="1" type="ORF">MBOT_08780</name>
</gene>
<name>A0A7I9XU28_9MYCO</name>